<evidence type="ECO:0000256" key="4">
    <source>
        <dbReference type="ARBA" id="ARBA00022490"/>
    </source>
</evidence>
<dbReference type="GO" id="GO:0097367">
    <property type="term" value="F:carbohydrate derivative binding"/>
    <property type="evidence" value="ECO:0007669"/>
    <property type="project" value="InterPro"/>
</dbReference>
<dbReference type="RefSeq" id="WP_176239026.1">
    <property type="nucleotide sequence ID" value="NZ_AP024412.1"/>
</dbReference>
<gene>
    <name evidence="8 10" type="primary">pgi</name>
    <name evidence="10" type="ORF">MPAN_000430</name>
</gene>
<protein>
    <recommendedName>
        <fullName evidence="8">Glucose-6-phosphate isomerase</fullName>
        <shortName evidence="8">GPI</shortName>
        <ecNumber evidence="8">5.3.1.9</ecNumber>
    </recommendedName>
    <alternativeName>
        <fullName evidence="8">Phosphoglucose isomerase</fullName>
        <shortName evidence="8">PGI</shortName>
    </alternativeName>
    <alternativeName>
        <fullName evidence="8">Phosphohexose isomerase</fullName>
        <shortName evidence="8">PHI</shortName>
    </alternativeName>
</protein>
<sequence>MAHINIVLDDARSFLSEQPEKLQKRVNEVHEMIHNKTGKGSDFLGWLDLPENYPKDEFERVLKSADKIRNDSDVLVVIGIGGSYLGSKAGLEFLNEPFKQKKLEVVFAGHQMSGSYLNHLVSYLKDKKFSINVISKSGTTTEPAVAFRVLKKLLEEQVGLVEARKRIYATTDKARGALYSLSKEEGYEMFIIPDDIGGRYSVLTPVGLLPLAADGIDVKEMLKGAHDAQLRFSNPKLEENEAYLYAATRYLLYKKGYKIEMLVGYEPNLLYVNEWWKQLFGESEGKENKGLFVASAGFSTDLHSLGQYIQEGERHLFETVIKVENTTLDTIIPSVKNDLDQLNYLAGKTLSYVNSQALKGTMMAHKDGLVPNMLLSIPSFDSYTFGYLVYFFEKACAMSAYLIEVNPFNQPGVEAYKKNMFALLGKKGYEHVLK</sequence>
<evidence type="ECO:0000313" key="11">
    <source>
        <dbReference type="Proteomes" id="UP000620133"/>
    </source>
</evidence>
<evidence type="ECO:0000256" key="8">
    <source>
        <dbReference type="HAMAP-Rule" id="MF_00473"/>
    </source>
</evidence>
<feature type="active site" description="Proton donor" evidence="8">
    <location>
        <position position="282"/>
    </location>
</feature>
<comment type="caution">
    <text evidence="8">Lacks conserved residue(s) required for the propagation of feature annotation.</text>
</comment>
<comment type="pathway">
    <text evidence="1 8 9">Carbohydrate degradation; glycolysis; D-glyceraldehyde 3-phosphate and glycerone phosphate from D-glucose: step 2/4.</text>
</comment>
<evidence type="ECO:0000256" key="2">
    <source>
        <dbReference type="ARBA" id="ARBA00006604"/>
    </source>
</evidence>
<dbReference type="PRINTS" id="PR00662">
    <property type="entry name" value="G6PISOMERASE"/>
</dbReference>
<reference evidence="10" key="1">
    <citation type="submission" date="2021-01" db="EMBL/GenBank/DDBJ databases">
        <title>Draft genome sequence of Acholeplasmataceae bacterium strain Mahy22.</title>
        <authorList>
            <person name="Watanabe M."/>
            <person name="Kojima H."/>
            <person name="Fukui M."/>
        </authorList>
    </citation>
    <scope>NUCLEOTIDE SEQUENCE</scope>
    <source>
        <strain evidence="10">Mahy22</strain>
    </source>
</reference>
<dbReference type="PROSITE" id="PS00765">
    <property type="entry name" value="P_GLUCOSE_ISOMERASE_1"/>
    <property type="match status" value="1"/>
</dbReference>
<comment type="function">
    <text evidence="8">Catalyzes the reversible isomerization of glucose-6-phosphate to fructose-6-phosphate.</text>
</comment>
<dbReference type="PROSITE" id="PS51463">
    <property type="entry name" value="P_GLUCOSE_ISOMERASE_3"/>
    <property type="match status" value="1"/>
</dbReference>
<dbReference type="NCBIfam" id="NF010697">
    <property type="entry name" value="PRK14097.1"/>
    <property type="match status" value="1"/>
</dbReference>
<feature type="active site" evidence="8">
    <location>
        <position position="417"/>
    </location>
</feature>
<dbReference type="PROSITE" id="PS00174">
    <property type="entry name" value="P_GLUCOSE_ISOMERASE_2"/>
    <property type="match status" value="1"/>
</dbReference>
<keyword evidence="11" id="KW-1185">Reference proteome</keyword>
<evidence type="ECO:0000256" key="1">
    <source>
        <dbReference type="ARBA" id="ARBA00004926"/>
    </source>
</evidence>
<name>A0A7U9TJ63_9MOLU</name>
<dbReference type="PANTHER" id="PTHR11469">
    <property type="entry name" value="GLUCOSE-6-PHOSPHATE ISOMERASE"/>
    <property type="match status" value="1"/>
</dbReference>
<dbReference type="HAMAP" id="MF_00473">
    <property type="entry name" value="G6P_isomerase"/>
    <property type="match status" value="1"/>
</dbReference>
<dbReference type="Pfam" id="PF00342">
    <property type="entry name" value="PGI"/>
    <property type="match status" value="1"/>
</dbReference>
<dbReference type="FunFam" id="3.40.50.10490:FF:000015">
    <property type="entry name" value="Glucose-6-phosphate isomerase"/>
    <property type="match status" value="1"/>
</dbReference>
<dbReference type="InterPro" id="IPR018189">
    <property type="entry name" value="Phosphoglucose_isomerase_CS"/>
</dbReference>
<organism evidence="10 11">
    <name type="scientific">Mariniplasma anaerobium</name>
    <dbReference type="NCBI Taxonomy" id="2735436"/>
    <lineage>
        <taxon>Bacteria</taxon>
        <taxon>Bacillati</taxon>
        <taxon>Mycoplasmatota</taxon>
        <taxon>Mollicutes</taxon>
        <taxon>Acholeplasmatales</taxon>
        <taxon>Acholeplasmataceae</taxon>
        <taxon>Mariniplasma</taxon>
    </lineage>
</organism>
<keyword evidence="5 8" id="KW-0324">Glycolysis</keyword>
<dbReference type="GO" id="GO:0006096">
    <property type="term" value="P:glycolytic process"/>
    <property type="evidence" value="ECO:0007669"/>
    <property type="project" value="UniProtKB-UniRule"/>
</dbReference>
<dbReference type="InterPro" id="IPR035482">
    <property type="entry name" value="SIS_PGI_2"/>
</dbReference>
<dbReference type="GO" id="GO:0004347">
    <property type="term" value="F:glucose-6-phosphate isomerase activity"/>
    <property type="evidence" value="ECO:0007669"/>
    <property type="project" value="UniProtKB-UniRule"/>
</dbReference>
<dbReference type="Proteomes" id="UP000620133">
    <property type="component" value="Chromosome"/>
</dbReference>
<dbReference type="GO" id="GO:0051156">
    <property type="term" value="P:glucose 6-phosphate metabolic process"/>
    <property type="evidence" value="ECO:0007669"/>
    <property type="project" value="TreeGrafter"/>
</dbReference>
<dbReference type="GO" id="GO:0006094">
    <property type="term" value="P:gluconeogenesis"/>
    <property type="evidence" value="ECO:0007669"/>
    <property type="project" value="UniProtKB-UniRule"/>
</dbReference>
<evidence type="ECO:0000256" key="9">
    <source>
        <dbReference type="RuleBase" id="RU000612"/>
    </source>
</evidence>
<dbReference type="EC" id="5.3.1.9" evidence="8"/>
<evidence type="ECO:0000256" key="5">
    <source>
        <dbReference type="ARBA" id="ARBA00023152"/>
    </source>
</evidence>
<keyword evidence="4 8" id="KW-0963">Cytoplasm</keyword>
<dbReference type="SUPFAM" id="SSF53697">
    <property type="entry name" value="SIS domain"/>
    <property type="match status" value="1"/>
</dbReference>
<dbReference type="KEGG" id="manr:MPAN_000430"/>
<comment type="catalytic activity">
    <reaction evidence="7 8 9">
        <text>alpha-D-glucose 6-phosphate = beta-D-fructose 6-phosphate</text>
        <dbReference type="Rhea" id="RHEA:11816"/>
        <dbReference type="ChEBI" id="CHEBI:57634"/>
        <dbReference type="ChEBI" id="CHEBI:58225"/>
        <dbReference type="EC" id="5.3.1.9"/>
    </reaction>
</comment>
<dbReference type="UniPathway" id="UPA00109">
    <property type="reaction ID" value="UER00181"/>
</dbReference>
<evidence type="ECO:0000256" key="3">
    <source>
        <dbReference type="ARBA" id="ARBA00022432"/>
    </source>
</evidence>
<dbReference type="EMBL" id="AP024412">
    <property type="protein sequence ID" value="BCR35150.1"/>
    <property type="molecule type" value="Genomic_DNA"/>
</dbReference>
<comment type="subcellular location">
    <subcellularLocation>
        <location evidence="8">Cytoplasm</location>
    </subcellularLocation>
</comment>
<evidence type="ECO:0000256" key="6">
    <source>
        <dbReference type="ARBA" id="ARBA00023235"/>
    </source>
</evidence>
<dbReference type="InterPro" id="IPR035476">
    <property type="entry name" value="SIS_PGI_1"/>
</dbReference>
<dbReference type="GO" id="GO:0005829">
    <property type="term" value="C:cytosol"/>
    <property type="evidence" value="ECO:0007669"/>
    <property type="project" value="TreeGrafter"/>
</dbReference>
<dbReference type="UniPathway" id="UPA00138"/>
<dbReference type="InterPro" id="IPR001672">
    <property type="entry name" value="G6P_Isomerase"/>
</dbReference>
<dbReference type="CDD" id="cd05016">
    <property type="entry name" value="SIS_PGI_2"/>
    <property type="match status" value="1"/>
</dbReference>
<dbReference type="InterPro" id="IPR046348">
    <property type="entry name" value="SIS_dom_sf"/>
</dbReference>
<evidence type="ECO:0000313" key="10">
    <source>
        <dbReference type="EMBL" id="BCR35150.1"/>
    </source>
</evidence>
<dbReference type="PANTHER" id="PTHR11469:SF1">
    <property type="entry name" value="GLUCOSE-6-PHOSPHATE ISOMERASE"/>
    <property type="match status" value="1"/>
</dbReference>
<evidence type="ECO:0000256" key="7">
    <source>
        <dbReference type="ARBA" id="ARBA00029321"/>
    </source>
</evidence>
<accession>A0A7U9TJ63</accession>
<comment type="similarity">
    <text evidence="2 8 9">Belongs to the GPI family.</text>
</comment>
<dbReference type="Gene3D" id="3.40.50.10490">
    <property type="entry name" value="Glucose-6-phosphate isomerase like protein, domain 1"/>
    <property type="match status" value="2"/>
</dbReference>
<dbReference type="GO" id="GO:0048029">
    <property type="term" value="F:monosaccharide binding"/>
    <property type="evidence" value="ECO:0007669"/>
    <property type="project" value="TreeGrafter"/>
</dbReference>
<dbReference type="CDD" id="cd05015">
    <property type="entry name" value="SIS_PGI_1"/>
    <property type="match status" value="1"/>
</dbReference>
<dbReference type="AlphaFoldDB" id="A0A7U9TJ63"/>
<dbReference type="FunFam" id="3.40.50.10490:FF:000016">
    <property type="entry name" value="Glucose-6-phosphate isomerase"/>
    <property type="match status" value="1"/>
</dbReference>
<keyword evidence="6 8" id="KW-0413">Isomerase</keyword>
<comment type="pathway">
    <text evidence="8">Carbohydrate biosynthesis; gluconeogenesis.</text>
</comment>
<keyword evidence="3 8" id="KW-0312">Gluconeogenesis</keyword>
<proteinExistence type="inferred from homology"/>